<evidence type="ECO:0000256" key="4">
    <source>
        <dbReference type="ARBA" id="ARBA00022741"/>
    </source>
</evidence>
<accession>A0A921ZEA8</accession>
<keyword evidence="2" id="KW-1003">Cell membrane</keyword>
<dbReference type="InterPro" id="IPR001757">
    <property type="entry name" value="P_typ_ATPase"/>
</dbReference>
<dbReference type="GO" id="GO:0005391">
    <property type="term" value="F:P-type sodium:potassium-exchanging transporter activity"/>
    <property type="evidence" value="ECO:0007669"/>
    <property type="project" value="TreeGrafter"/>
</dbReference>
<evidence type="ECO:0000256" key="8">
    <source>
        <dbReference type="ARBA" id="ARBA00023136"/>
    </source>
</evidence>
<dbReference type="SMART" id="SM00831">
    <property type="entry name" value="Cation_ATPase_N"/>
    <property type="match status" value="1"/>
</dbReference>
<feature type="transmembrane region" description="Helical" evidence="11">
    <location>
        <begin position="129"/>
        <end position="149"/>
    </location>
</feature>
<dbReference type="GO" id="GO:0030007">
    <property type="term" value="P:intracellular potassium ion homeostasis"/>
    <property type="evidence" value="ECO:0007669"/>
    <property type="project" value="TreeGrafter"/>
</dbReference>
<dbReference type="NCBIfam" id="TIGR01494">
    <property type="entry name" value="ATPase_P-type"/>
    <property type="match status" value="2"/>
</dbReference>
<feature type="transmembrane region" description="Helical" evidence="11">
    <location>
        <begin position="882"/>
        <end position="903"/>
    </location>
</feature>
<name>A0A921ZEA8_MANSE</name>
<dbReference type="GO" id="GO:0005524">
    <property type="term" value="F:ATP binding"/>
    <property type="evidence" value="ECO:0007669"/>
    <property type="project" value="UniProtKB-KW"/>
</dbReference>
<dbReference type="SFLD" id="SFLDF00027">
    <property type="entry name" value="p-type_atpase"/>
    <property type="match status" value="1"/>
</dbReference>
<evidence type="ECO:0000256" key="2">
    <source>
        <dbReference type="ARBA" id="ARBA00022475"/>
    </source>
</evidence>
<keyword evidence="6" id="KW-1278">Translocase</keyword>
<feature type="transmembrane region" description="Helical" evidence="11">
    <location>
        <begin position="751"/>
        <end position="774"/>
    </location>
</feature>
<dbReference type="EMBL" id="JH668490">
    <property type="protein sequence ID" value="KAG6455379.1"/>
    <property type="molecule type" value="Genomic_DNA"/>
</dbReference>
<dbReference type="GO" id="GO:1990573">
    <property type="term" value="P:potassium ion import across plasma membrane"/>
    <property type="evidence" value="ECO:0007669"/>
    <property type="project" value="TreeGrafter"/>
</dbReference>
<comment type="function">
    <text evidence="9">This is the catalytic component of the active enzyme, which catalyzes the hydrolysis of ATP coupled with the exchange of sodium and potassium ions across the plasma membrane. This action creates the electrochemical gradient of sodium and potassium ions, providing the energy for active transport of various nutrients.</text>
</comment>
<evidence type="ECO:0000313" key="13">
    <source>
        <dbReference type="EMBL" id="KAG6455379.1"/>
    </source>
</evidence>
<dbReference type="InterPro" id="IPR059000">
    <property type="entry name" value="ATPase_P-type_domA"/>
</dbReference>
<organism evidence="13 14">
    <name type="scientific">Manduca sexta</name>
    <name type="common">Tobacco hawkmoth</name>
    <name type="synonym">Tobacco hornworm</name>
    <dbReference type="NCBI Taxonomy" id="7130"/>
    <lineage>
        <taxon>Eukaryota</taxon>
        <taxon>Metazoa</taxon>
        <taxon>Ecdysozoa</taxon>
        <taxon>Arthropoda</taxon>
        <taxon>Hexapoda</taxon>
        <taxon>Insecta</taxon>
        <taxon>Pterygota</taxon>
        <taxon>Neoptera</taxon>
        <taxon>Endopterygota</taxon>
        <taxon>Lepidoptera</taxon>
        <taxon>Glossata</taxon>
        <taxon>Ditrysia</taxon>
        <taxon>Bombycoidea</taxon>
        <taxon>Sphingidae</taxon>
        <taxon>Sphinginae</taxon>
        <taxon>Sphingini</taxon>
        <taxon>Manduca</taxon>
    </lineage>
</organism>
<evidence type="ECO:0000256" key="6">
    <source>
        <dbReference type="ARBA" id="ARBA00022967"/>
    </source>
</evidence>
<feature type="transmembrane region" description="Helical" evidence="11">
    <location>
        <begin position="915"/>
        <end position="935"/>
    </location>
</feature>
<sequence length="1037" mass="114734">MNSRSSSGSISELFRPNKPKGLKSRELSCTRLNILKKEIETNTHVIPLSTLYEQLGTDPVRGLTRSKAKELLEYYGPNALTPTTQYGWPVVLLKSLCTGFSILIWMGALMSFIAYIIEASTKANPNKDNLYLGCVLIGVDVTCGLFSFYQNYKSSKIMNTFKSMIPTYAACIRDGDLDEATPVRDLVKGDIVKIKAGDVVPADIRIIDSVGFKVDNSSLTGESVAVSRGNGEGAPNILESQNVAFFSTLCVEGWALGVVLCCGDLTAMGRVAGLATRLKPVPSPLSRELNRFMRYMSAWALGLGLFIAIASIALGYPFMQTTIFVIGIIVANIPEGLQPTVTASLTLTAQNMIKKNCLVKNLEAIEALGACTTICSDKTGTLTQNKMSVHHIWMWNKIYSVQAPGFLSTVQNNKAFEGLKVCGALCSNATVKAGVVISGDASETAILNFLFKYADPVSIRKSFPKIVEIPFNSVNKYQVSVHLDKKSSQFIVVMKGAPECIIDRCDFIASNGYNIRLSPEIREEAVKATESLANTGERIMAFAELILSPKEYPSTFEFNIEEINFPLDHLRLLGIIGLMDPPREEVMTAIKRVRDAGVRVMMVTGDHPATARAIAVEVGIATSPKCHVVTGDELRSMSPDVLYWTLDKHYEIVFARTSPTQKLQIVEACQRLGAIVAVTGDGVNDAPALRRADIGISMGISGSQVSKQTADIILMDDNFATIVTGIEEGRKIFDNLKKSMCYILISNVPEILPVLMFILASIPLPLGVMTILCVDLGTDMWPAVALSYERVETDVMARAPRTSDPIVSASMLRLVYGHLGLIEFAAGMYAYYVVMAEHGFYPADLFGIRQRWDNEFISDIRDSFGQEWTYAERKELERACQAAYFVAIVVTQIMNCIICKTRYNSLFHVGIKNRVLNIGLVFELILACVICYVPGINDFFRTYPLRLRWYVPRNICNRDVINIFFISKKRICQGAHCLSFGDIMYFTLPKVHRSYFSGRMNISFNIKLATNIRLLNGIRPPGHSWDLSTLELTNTWI</sequence>
<feature type="transmembrane region" description="Helical" evidence="11">
    <location>
        <begin position="814"/>
        <end position="834"/>
    </location>
</feature>
<comment type="subunit">
    <text evidence="10">The sodium/potassium-transporting ATPase is composed of a catalytic alpha subunit, an auxiliary non-catalytic beta subunit and an additional regulatory subunit.</text>
</comment>
<evidence type="ECO:0000256" key="7">
    <source>
        <dbReference type="ARBA" id="ARBA00022989"/>
    </source>
</evidence>
<dbReference type="Proteomes" id="UP000791440">
    <property type="component" value="Unassembled WGS sequence"/>
</dbReference>
<dbReference type="Pfam" id="PF00690">
    <property type="entry name" value="Cation_ATPase_N"/>
    <property type="match status" value="1"/>
</dbReference>
<evidence type="ECO:0000256" key="5">
    <source>
        <dbReference type="ARBA" id="ARBA00022840"/>
    </source>
</evidence>
<evidence type="ECO:0000256" key="11">
    <source>
        <dbReference type="SAM" id="Phobius"/>
    </source>
</evidence>
<dbReference type="FunFam" id="1.20.1110.10:FF:000095">
    <property type="entry name" value="Sodium/potassium-transporting ATPase subunit alpha-1"/>
    <property type="match status" value="1"/>
</dbReference>
<gene>
    <name evidence="13" type="ORF">O3G_MSEX009183</name>
</gene>
<keyword evidence="14" id="KW-1185">Reference proteome</keyword>
<evidence type="ECO:0000256" key="10">
    <source>
        <dbReference type="ARBA" id="ARBA00038795"/>
    </source>
</evidence>
<dbReference type="InterPro" id="IPR050510">
    <property type="entry name" value="Cation_transp_ATPase_P-type"/>
</dbReference>
<keyword evidence="5" id="KW-0067">ATP-binding</keyword>
<evidence type="ECO:0000256" key="9">
    <source>
        <dbReference type="ARBA" id="ARBA00037422"/>
    </source>
</evidence>
<proteinExistence type="predicted"/>
<dbReference type="GO" id="GO:0006883">
    <property type="term" value="P:intracellular sodium ion homeostasis"/>
    <property type="evidence" value="ECO:0007669"/>
    <property type="project" value="TreeGrafter"/>
</dbReference>
<reference evidence="13" key="2">
    <citation type="submission" date="2020-12" db="EMBL/GenBank/DDBJ databases">
        <authorList>
            <person name="Kanost M."/>
        </authorList>
    </citation>
    <scope>NUCLEOTIDE SEQUENCE</scope>
</reference>
<evidence type="ECO:0000259" key="12">
    <source>
        <dbReference type="SMART" id="SM00831"/>
    </source>
</evidence>
<comment type="caution">
    <text evidence="13">The sequence shown here is derived from an EMBL/GenBank/DDBJ whole genome shotgun (WGS) entry which is preliminary data.</text>
</comment>
<dbReference type="InterPro" id="IPR006068">
    <property type="entry name" value="ATPase_P-typ_cation-transptr_C"/>
</dbReference>
<dbReference type="SFLD" id="SFLDS00003">
    <property type="entry name" value="Haloacid_Dehalogenase"/>
    <property type="match status" value="1"/>
</dbReference>
<evidence type="ECO:0000256" key="3">
    <source>
        <dbReference type="ARBA" id="ARBA00022692"/>
    </source>
</evidence>
<dbReference type="PROSITE" id="PS00154">
    <property type="entry name" value="ATPASE_E1_E2"/>
    <property type="match status" value="1"/>
</dbReference>
<dbReference type="Pfam" id="PF00689">
    <property type="entry name" value="Cation_ATPase_C"/>
    <property type="match status" value="1"/>
</dbReference>
<evidence type="ECO:0000256" key="1">
    <source>
        <dbReference type="ARBA" id="ARBA00004651"/>
    </source>
</evidence>
<dbReference type="InterPro" id="IPR004014">
    <property type="entry name" value="ATPase_P-typ_cation-transptr_N"/>
</dbReference>
<dbReference type="AlphaFoldDB" id="A0A921ZEA8"/>
<keyword evidence="7 11" id="KW-1133">Transmembrane helix</keyword>
<dbReference type="GO" id="GO:1902600">
    <property type="term" value="P:proton transmembrane transport"/>
    <property type="evidence" value="ECO:0007669"/>
    <property type="project" value="TreeGrafter"/>
</dbReference>
<dbReference type="FunFam" id="3.40.50.1000:FF:000083">
    <property type="entry name" value="Sodium/potassium-transporting ATPase subunit alpha"/>
    <property type="match status" value="1"/>
</dbReference>
<dbReference type="PANTHER" id="PTHR43294">
    <property type="entry name" value="SODIUM/POTASSIUM-TRANSPORTING ATPASE SUBUNIT ALPHA"/>
    <property type="match status" value="1"/>
</dbReference>
<dbReference type="InterPro" id="IPR044492">
    <property type="entry name" value="P_typ_ATPase_HD_dom"/>
</dbReference>
<dbReference type="InterPro" id="IPR018303">
    <property type="entry name" value="ATPase_P-typ_P_site"/>
</dbReference>
<dbReference type="GO" id="GO:0016887">
    <property type="term" value="F:ATP hydrolysis activity"/>
    <property type="evidence" value="ECO:0007669"/>
    <property type="project" value="InterPro"/>
</dbReference>
<dbReference type="GO" id="GO:0005886">
    <property type="term" value="C:plasma membrane"/>
    <property type="evidence" value="ECO:0007669"/>
    <property type="project" value="UniProtKB-SubCell"/>
</dbReference>
<reference evidence="13" key="1">
    <citation type="journal article" date="2016" name="Insect Biochem. Mol. Biol.">
        <title>Multifaceted biological insights from a draft genome sequence of the tobacco hornworm moth, Manduca sexta.</title>
        <authorList>
            <person name="Kanost M.R."/>
            <person name="Arrese E.L."/>
            <person name="Cao X."/>
            <person name="Chen Y.R."/>
            <person name="Chellapilla S."/>
            <person name="Goldsmith M.R."/>
            <person name="Grosse-Wilde E."/>
            <person name="Heckel D.G."/>
            <person name="Herndon N."/>
            <person name="Jiang H."/>
            <person name="Papanicolaou A."/>
            <person name="Qu J."/>
            <person name="Soulages J.L."/>
            <person name="Vogel H."/>
            <person name="Walters J."/>
            <person name="Waterhouse R.M."/>
            <person name="Ahn S.J."/>
            <person name="Almeida F.C."/>
            <person name="An C."/>
            <person name="Aqrawi P."/>
            <person name="Bretschneider A."/>
            <person name="Bryant W.B."/>
            <person name="Bucks S."/>
            <person name="Chao H."/>
            <person name="Chevignon G."/>
            <person name="Christen J.M."/>
            <person name="Clarke D.F."/>
            <person name="Dittmer N.T."/>
            <person name="Ferguson L.C.F."/>
            <person name="Garavelou S."/>
            <person name="Gordon K.H.J."/>
            <person name="Gunaratna R.T."/>
            <person name="Han Y."/>
            <person name="Hauser F."/>
            <person name="He Y."/>
            <person name="Heidel-Fischer H."/>
            <person name="Hirsh A."/>
            <person name="Hu Y."/>
            <person name="Jiang H."/>
            <person name="Kalra D."/>
            <person name="Klinner C."/>
            <person name="Konig C."/>
            <person name="Kovar C."/>
            <person name="Kroll A.R."/>
            <person name="Kuwar S.S."/>
            <person name="Lee S.L."/>
            <person name="Lehman R."/>
            <person name="Li K."/>
            <person name="Li Z."/>
            <person name="Liang H."/>
            <person name="Lovelace S."/>
            <person name="Lu Z."/>
            <person name="Mansfield J.H."/>
            <person name="McCulloch K.J."/>
            <person name="Mathew T."/>
            <person name="Morton B."/>
            <person name="Muzny D.M."/>
            <person name="Neunemann D."/>
            <person name="Ongeri F."/>
            <person name="Pauchet Y."/>
            <person name="Pu L.L."/>
            <person name="Pyrousis I."/>
            <person name="Rao X.J."/>
            <person name="Redding A."/>
            <person name="Roesel C."/>
            <person name="Sanchez-Gracia A."/>
            <person name="Schaack S."/>
            <person name="Shukla A."/>
            <person name="Tetreau G."/>
            <person name="Wang Y."/>
            <person name="Xiong G.H."/>
            <person name="Traut W."/>
            <person name="Walsh T.K."/>
            <person name="Worley K.C."/>
            <person name="Wu D."/>
            <person name="Wu W."/>
            <person name="Wu Y.Q."/>
            <person name="Zhang X."/>
            <person name="Zou Z."/>
            <person name="Zucker H."/>
            <person name="Briscoe A.D."/>
            <person name="Burmester T."/>
            <person name="Clem R.J."/>
            <person name="Feyereisen R."/>
            <person name="Grimmelikhuijzen C.J.P."/>
            <person name="Hamodrakas S.J."/>
            <person name="Hansson B.S."/>
            <person name="Huguet E."/>
            <person name="Jermiin L.S."/>
            <person name="Lan Q."/>
            <person name="Lehman H.K."/>
            <person name="Lorenzen M."/>
            <person name="Merzendorfer H."/>
            <person name="Michalopoulos I."/>
            <person name="Morton D.B."/>
            <person name="Muthukrishnan S."/>
            <person name="Oakeshott J.G."/>
            <person name="Palmer W."/>
            <person name="Park Y."/>
            <person name="Passarelli A.L."/>
            <person name="Rozas J."/>
            <person name="Schwartz L.M."/>
            <person name="Smith W."/>
            <person name="Southgate A."/>
            <person name="Vilcinskas A."/>
            <person name="Vogt R."/>
            <person name="Wang P."/>
            <person name="Werren J."/>
            <person name="Yu X.Q."/>
            <person name="Zhou J.J."/>
            <person name="Brown S.J."/>
            <person name="Scherer S.E."/>
            <person name="Richards S."/>
            <person name="Blissard G.W."/>
        </authorList>
    </citation>
    <scope>NUCLEOTIDE SEQUENCE</scope>
</reference>
<protein>
    <recommendedName>
        <fullName evidence="12">Cation-transporting P-type ATPase N-terminal domain-containing protein</fullName>
    </recommendedName>
</protein>
<dbReference type="Pfam" id="PF00122">
    <property type="entry name" value="E1-E2_ATPase"/>
    <property type="match status" value="1"/>
</dbReference>
<dbReference type="GO" id="GO:0036376">
    <property type="term" value="P:sodium ion export across plasma membrane"/>
    <property type="evidence" value="ECO:0007669"/>
    <property type="project" value="TreeGrafter"/>
</dbReference>
<keyword evidence="8 11" id="KW-0472">Membrane</keyword>
<feature type="transmembrane region" description="Helical" evidence="11">
    <location>
        <begin position="96"/>
        <end position="117"/>
    </location>
</feature>
<dbReference type="PANTHER" id="PTHR43294:SF13">
    <property type="entry name" value="SODIUM_POTASSIUM-TRANSPORTING ATPASE SUBUNIT ALPHA"/>
    <property type="match status" value="1"/>
</dbReference>
<dbReference type="Pfam" id="PF13246">
    <property type="entry name" value="Cation_ATPase"/>
    <property type="match status" value="1"/>
</dbReference>
<comment type="subcellular location">
    <subcellularLocation>
        <location evidence="1">Cell membrane</location>
        <topology evidence="1">Multi-pass membrane protein</topology>
    </subcellularLocation>
</comment>
<evidence type="ECO:0000313" key="14">
    <source>
        <dbReference type="Proteomes" id="UP000791440"/>
    </source>
</evidence>
<dbReference type="SFLD" id="SFLDG00002">
    <property type="entry name" value="C1.7:_P-type_atpase_like"/>
    <property type="match status" value="1"/>
</dbReference>
<keyword evidence="3 11" id="KW-0812">Transmembrane</keyword>
<keyword evidence="4" id="KW-0547">Nucleotide-binding</keyword>
<feature type="domain" description="Cation-transporting P-type ATPase N-terminal" evidence="12">
    <location>
        <begin position="42"/>
        <end position="116"/>
    </location>
</feature>
<feature type="transmembrane region" description="Helical" evidence="11">
    <location>
        <begin position="296"/>
        <end position="319"/>
    </location>
</feature>